<evidence type="ECO:0000313" key="5">
    <source>
        <dbReference type="Proteomes" id="UP001500979"/>
    </source>
</evidence>
<dbReference type="RefSeq" id="WP_344678369.1">
    <property type="nucleotide sequence ID" value="NZ_BAAAUX010000005.1"/>
</dbReference>
<keyword evidence="1" id="KW-0805">Transcription regulation</keyword>
<protein>
    <recommendedName>
        <fullName evidence="6">Zinc-finger domain-containing protein</fullName>
    </recommendedName>
</protein>
<keyword evidence="3" id="KW-0472">Membrane</keyword>
<name>A0ABN3V6S8_9PSEU</name>
<dbReference type="Proteomes" id="UP001500979">
    <property type="component" value="Unassembled WGS sequence"/>
</dbReference>
<evidence type="ECO:0000256" key="2">
    <source>
        <dbReference type="ARBA" id="ARBA00023163"/>
    </source>
</evidence>
<keyword evidence="3" id="KW-0812">Transmembrane</keyword>
<gene>
    <name evidence="4" type="ORF">GCM10010470_11750</name>
</gene>
<keyword evidence="2" id="KW-0804">Transcription</keyword>
<evidence type="ECO:0000256" key="1">
    <source>
        <dbReference type="ARBA" id="ARBA00023015"/>
    </source>
</evidence>
<organism evidence="4 5">
    <name type="scientific">Saccharopolyspora taberi</name>
    <dbReference type="NCBI Taxonomy" id="60895"/>
    <lineage>
        <taxon>Bacteria</taxon>
        <taxon>Bacillati</taxon>
        <taxon>Actinomycetota</taxon>
        <taxon>Actinomycetes</taxon>
        <taxon>Pseudonocardiales</taxon>
        <taxon>Pseudonocardiaceae</taxon>
        <taxon>Saccharopolyspora</taxon>
    </lineage>
</organism>
<keyword evidence="5" id="KW-1185">Reference proteome</keyword>
<evidence type="ECO:0008006" key="6">
    <source>
        <dbReference type="Google" id="ProtNLM"/>
    </source>
</evidence>
<reference evidence="4 5" key="1">
    <citation type="journal article" date="2019" name="Int. J. Syst. Evol. Microbiol.">
        <title>The Global Catalogue of Microorganisms (GCM) 10K type strain sequencing project: providing services to taxonomists for standard genome sequencing and annotation.</title>
        <authorList>
            <consortium name="The Broad Institute Genomics Platform"/>
            <consortium name="The Broad Institute Genome Sequencing Center for Infectious Disease"/>
            <person name="Wu L."/>
            <person name="Ma J."/>
        </authorList>
    </citation>
    <scope>NUCLEOTIDE SEQUENCE [LARGE SCALE GENOMIC DNA]</scope>
    <source>
        <strain evidence="4 5">JCM 9383</strain>
    </source>
</reference>
<keyword evidence="3" id="KW-1133">Transmembrane helix</keyword>
<sequence>MDDREHEELRERLRPYADGLLEGVEWLALRTHVAECERCRTDLIRPRPSNRALPQRIPPATEAHRARLPFAWRLLLVTTLVVGALVLGGGQTP</sequence>
<evidence type="ECO:0000256" key="3">
    <source>
        <dbReference type="SAM" id="Phobius"/>
    </source>
</evidence>
<dbReference type="EMBL" id="BAAAUX010000005">
    <property type="protein sequence ID" value="GAA2779674.1"/>
    <property type="molecule type" value="Genomic_DNA"/>
</dbReference>
<evidence type="ECO:0000313" key="4">
    <source>
        <dbReference type="EMBL" id="GAA2779674.1"/>
    </source>
</evidence>
<dbReference type="Gene3D" id="1.10.10.1320">
    <property type="entry name" value="Anti-sigma factor, zinc-finger domain"/>
    <property type="match status" value="1"/>
</dbReference>
<comment type="caution">
    <text evidence="4">The sequence shown here is derived from an EMBL/GenBank/DDBJ whole genome shotgun (WGS) entry which is preliminary data.</text>
</comment>
<feature type="transmembrane region" description="Helical" evidence="3">
    <location>
        <begin position="70"/>
        <end position="90"/>
    </location>
</feature>
<proteinExistence type="predicted"/>
<dbReference type="InterPro" id="IPR041916">
    <property type="entry name" value="Anti_sigma_zinc_sf"/>
</dbReference>
<accession>A0ABN3V6S8</accession>